<organism evidence="16 17">
    <name type="scientific">Noviherbaspirillum sedimenti</name>
    <dbReference type="NCBI Taxonomy" id="2320865"/>
    <lineage>
        <taxon>Bacteria</taxon>
        <taxon>Pseudomonadati</taxon>
        <taxon>Pseudomonadota</taxon>
        <taxon>Betaproteobacteria</taxon>
        <taxon>Burkholderiales</taxon>
        <taxon>Oxalobacteraceae</taxon>
        <taxon>Noviherbaspirillum</taxon>
    </lineage>
</organism>
<feature type="transmembrane region" description="Helical" evidence="14">
    <location>
        <begin position="348"/>
        <end position="381"/>
    </location>
</feature>
<dbReference type="OrthoDB" id="8573961at2"/>
<dbReference type="Pfam" id="PF02518">
    <property type="entry name" value="HATPase_c"/>
    <property type="match status" value="1"/>
</dbReference>
<name>A0A3A3G1E2_9BURK</name>
<comment type="catalytic activity">
    <reaction evidence="1">
        <text>ATP + protein L-histidine = ADP + protein N-phospho-L-histidine.</text>
        <dbReference type="EC" id="2.7.13.3"/>
    </reaction>
</comment>
<dbReference type="Gene3D" id="1.20.1730.10">
    <property type="entry name" value="Sodium/glucose cotransporter"/>
    <property type="match status" value="1"/>
</dbReference>
<keyword evidence="12" id="KW-0175">Coiled coil</keyword>
<dbReference type="GO" id="GO:0022857">
    <property type="term" value="F:transmembrane transporter activity"/>
    <property type="evidence" value="ECO:0007669"/>
    <property type="project" value="InterPro"/>
</dbReference>
<evidence type="ECO:0000256" key="6">
    <source>
        <dbReference type="ARBA" id="ARBA00022679"/>
    </source>
</evidence>
<keyword evidence="6" id="KW-0808">Transferase</keyword>
<dbReference type="InterPro" id="IPR003594">
    <property type="entry name" value="HATPase_dom"/>
</dbReference>
<evidence type="ECO:0000256" key="5">
    <source>
        <dbReference type="ARBA" id="ARBA00022553"/>
    </source>
</evidence>
<feature type="transmembrane region" description="Helical" evidence="14">
    <location>
        <begin position="6"/>
        <end position="25"/>
    </location>
</feature>
<dbReference type="SMART" id="SM00387">
    <property type="entry name" value="HATPase_c"/>
    <property type="match status" value="1"/>
</dbReference>
<evidence type="ECO:0000256" key="8">
    <source>
        <dbReference type="ARBA" id="ARBA00022777"/>
    </source>
</evidence>
<comment type="subcellular location">
    <subcellularLocation>
        <location evidence="2">Cell inner membrane</location>
        <topology evidence="2">Multi-pass membrane protein</topology>
    </subcellularLocation>
</comment>
<dbReference type="GO" id="GO:0000155">
    <property type="term" value="F:phosphorelay sensor kinase activity"/>
    <property type="evidence" value="ECO:0007669"/>
    <property type="project" value="InterPro"/>
</dbReference>
<dbReference type="Proteomes" id="UP000266327">
    <property type="component" value="Unassembled WGS sequence"/>
</dbReference>
<dbReference type="SUPFAM" id="SSF47384">
    <property type="entry name" value="Homodimeric domain of signal transducing histidine kinase"/>
    <property type="match status" value="1"/>
</dbReference>
<evidence type="ECO:0000256" key="14">
    <source>
        <dbReference type="SAM" id="Phobius"/>
    </source>
</evidence>
<dbReference type="PROSITE" id="PS50109">
    <property type="entry name" value="HIS_KIN"/>
    <property type="match status" value="1"/>
</dbReference>
<feature type="transmembrane region" description="Helical" evidence="14">
    <location>
        <begin position="62"/>
        <end position="86"/>
    </location>
</feature>
<accession>A0A3A3G1E2</accession>
<protein>
    <recommendedName>
        <fullName evidence="4">histidine kinase</fullName>
        <ecNumber evidence="4">2.7.13.3</ecNumber>
    </recommendedName>
</protein>
<sequence length="935" mass="101211">MLHGWTIALVSFAYLGLLFAIAFYGDRRAAAGASIIASPYVYALSLAVYATTWTFYGSVGRAAVSGIGFLPIYLGPTLMAALWWIVLRKMIRISKANRITSIADFIASRYGKSALLGGMVSVGAVVGVVPYIALQLKAVSSSLAVLTRYPDIQAMGATTGAFWSDTALYLALLLAAFTILFGTRHLDASERHEGMVAAIAFESLVKLLAFLAVGLYVGYVMYDGLADLFRQARALPALASLLSLDGAMAVVSAGATATEQAGFGSWAALIVLSMLSILCLPRQFQIAVVENIDERHVARAIWLLPLYLLVINIFVLPIALAGRMHFPDGGVDADMFVLILPLLENRQALALLVFIGGLSAATAMIIVETIALSTMLCNDVVMPLLLRAKRLRLEQRRDLSGMLLNVRRGAILLLMLLGYAYSRLAGEAYALVSIGLISFAAVAQFGPAMLGGMFWKNGTRSGALAGLSGGFLLWAYTLLLPSFAQSGWLPAGFIAQGPFGIEWLRPRQLFGLQGLDQISHGLFWSMLANLGGYVGVSLWSSPDGVEKAQALLFVNADMRGHAAMDARLWRGRASGDALLGLLRRFLGPARAEQAYARFLRERSREQLSAGDAGLVRFAEIELAGAIGAASARAMVASVVDEEPLGPDEVLAILDETSQVIAYSRQLEKKSRELEAASAELRDANARLTELDRLKDDFLSTVTHELRTPLTSIRAFSEILRDHPELALDKRIEYLDIVIRESERLTRLINDVLDLAKIEAGRAEWHAETLDLREVIDAAVKSTSRLFEEKNIHLTLDLPHQTSPVLADRDRLMQVMLNLLSNAAKFCDPVDGRIGVSLQAQDGQLRVAVRDNGAGVRPQDREIIFEKFRQGGDTLTGKPQGTGLGLPISRRIISHFGGKLWLEDAPGGGARFVFTLPAQSPQPGGPMQSTDSTNGS</sequence>
<keyword evidence="10" id="KW-0902">Two-component regulatory system</keyword>
<feature type="transmembrane region" description="Helical" evidence="14">
    <location>
        <begin position="195"/>
        <end position="219"/>
    </location>
</feature>
<comment type="similarity">
    <text evidence="3">Belongs to the sodium:solute symporter (SSF) (TC 2.A.21) family.</text>
</comment>
<evidence type="ECO:0000256" key="1">
    <source>
        <dbReference type="ARBA" id="ARBA00000085"/>
    </source>
</evidence>
<evidence type="ECO:0000313" key="17">
    <source>
        <dbReference type="Proteomes" id="UP000266327"/>
    </source>
</evidence>
<gene>
    <name evidence="16" type="ORF">D3878_03300</name>
</gene>
<dbReference type="InterPro" id="IPR038377">
    <property type="entry name" value="Na/Glc_symporter_sf"/>
</dbReference>
<dbReference type="CDD" id="cd00075">
    <property type="entry name" value="HATPase"/>
    <property type="match status" value="1"/>
</dbReference>
<evidence type="ECO:0000256" key="7">
    <source>
        <dbReference type="ARBA" id="ARBA00022692"/>
    </source>
</evidence>
<dbReference type="InterPro" id="IPR004358">
    <property type="entry name" value="Sig_transdc_His_kin-like_C"/>
</dbReference>
<evidence type="ECO:0000256" key="4">
    <source>
        <dbReference type="ARBA" id="ARBA00012438"/>
    </source>
</evidence>
<dbReference type="SUPFAM" id="SSF55874">
    <property type="entry name" value="ATPase domain of HSP90 chaperone/DNA topoisomerase II/histidine kinase"/>
    <property type="match status" value="1"/>
</dbReference>
<reference evidence="17" key="1">
    <citation type="submission" date="2018-09" db="EMBL/GenBank/DDBJ databases">
        <authorList>
            <person name="Zhu H."/>
        </authorList>
    </citation>
    <scope>NUCLEOTIDE SEQUENCE [LARGE SCALE GENOMIC DNA]</scope>
    <source>
        <strain evidence="17">K1S02-23</strain>
    </source>
</reference>
<feature type="transmembrane region" description="Helical" evidence="14">
    <location>
        <begin position="402"/>
        <end position="422"/>
    </location>
</feature>
<evidence type="ECO:0000256" key="11">
    <source>
        <dbReference type="ARBA" id="ARBA00023136"/>
    </source>
</evidence>
<feature type="transmembrane region" description="Helical" evidence="14">
    <location>
        <begin position="462"/>
        <end position="484"/>
    </location>
</feature>
<evidence type="ECO:0000256" key="13">
    <source>
        <dbReference type="SAM" id="MobiDB-lite"/>
    </source>
</evidence>
<keyword evidence="11 14" id="KW-0472">Membrane</keyword>
<dbReference type="Pfam" id="PF00512">
    <property type="entry name" value="HisKA"/>
    <property type="match status" value="1"/>
</dbReference>
<evidence type="ECO:0000256" key="10">
    <source>
        <dbReference type="ARBA" id="ARBA00023012"/>
    </source>
</evidence>
<feature type="transmembrane region" description="Helical" evidence="14">
    <location>
        <begin position="114"/>
        <end position="133"/>
    </location>
</feature>
<dbReference type="InterPro" id="IPR036097">
    <property type="entry name" value="HisK_dim/P_sf"/>
</dbReference>
<evidence type="ECO:0000259" key="15">
    <source>
        <dbReference type="PROSITE" id="PS50109"/>
    </source>
</evidence>
<feature type="coiled-coil region" evidence="12">
    <location>
        <begin position="659"/>
        <end position="693"/>
    </location>
</feature>
<feature type="transmembrane region" description="Helical" evidence="14">
    <location>
        <begin position="263"/>
        <end position="280"/>
    </location>
</feature>
<dbReference type="FunFam" id="1.10.287.130:FF:000001">
    <property type="entry name" value="Two-component sensor histidine kinase"/>
    <property type="match status" value="1"/>
</dbReference>
<evidence type="ECO:0000256" key="12">
    <source>
        <dbReference type="SAM" id="Coils"/>
    </source>
</evidence>
<dbReference type="CDD" id="cd00082">
    <property type="entry name" value="HisKA"/>
    <property type="match status" value="1"/>
</dbReference>
<dbReference type="RefSeq" id="WP_119784184.1">
    <property type="nucleotide sequence ID" value="NZ_QYUQ01000002.1"/>
</dbReference>
<dbReference type="PANTHER" id="PTHR43711">
    <property type="entry name" value="TWO-COMPONENT HISTIDINE KINASE"/>
    <property type="match status" value="1"/>
</dbReference>
<dbReference type="GO" id="GO:0005886">
    <property type="term" value="C:plasma membrane"/>
    <property type="evidence" value="ECO:0007669"/>
    <property type="project" value="UniProtKB-SubCell"/>
</dbReference>
<evidence type="ECO:0000313" key="16">
    <source>
        <dbReference type="EMBL" id="RJG00729.1"/>
    </source>
</evidence>
<evidence type="ECO:0000256" key="9">
    <source>
        <dbReference type="ARBA" id="ARBA00022989"/>
    </source>
</evidence>
<keyword evidence="5" id="KW-0597">Phosphoprotein</keyword>
<feature type="region of interest" description="Disordered" evidence="13">
    <location>
        <begin position="916"/>
        <end position="935"/>
    </location>
</feature>
<proteinExistence type="inferred from homology"/>
<dbReference type="PANTHER" id="PTHR43711:SF30">
    <property type="entry name" value="HISTIDINE KINASE"/>
    <property type="match status" value="1"/>
</dbReference>
<dbReference type="Gene3D" id="3.30.565.10">
    <property type="entry name" value="Histidine kinase-like ATPase, C-terminal domain"/>
    <property type="match status" value="1"/>
</dbReference>
<keyword evidence="7 14" id="KW-0812">Transmembrane</keyword>
<dbReference type="InterPro" id="IPR036890">
    <property type="entry name" value="HATPase_C_sf"/>
</dbReference>
<comment type="caution">
    <text evidence="16">The sequence shown here is derived from an EMBL/GenBank/DDBJ whole genome shotgun (WGS) entry which is preliminary data.</text>
</comment>
<feature type="transmembrane region" description="Helical" evidence="14">
    <location>
        <begin position="301"/>
        <end position="320"/>
    </location>
</feature>
<evidence type="ECO:0000256" key="2">
    <source>
        <dbReference type="ARBA" id="ARBA00004429"/>
    </source>
</evidence>
<feature type="transmembrane region" description="Helical" evidence="14">
    <location>
        <begin position="37"/>
        <end position="56"/>
    </location>
</feature>
<keyword evidence="9 14" id="KW-1133">Transmembrane helix</keyword>
<keyword evidence="17" id="KW-1185">Reference proteome</keyword>
<dbReference type="SMART" id="SM00388">
    <property type="entry name" value="HisKA"/>
    <property type="match status" value="1"/>
</dbReference>
<feature type="transmembrane region" description="Helical" evidence="14">
    <location>
        <begin position="428"/>
        <end position="450"/>
    </location>
</feature>
<dbReference type="Gene3D" id="1.10.287.130">
    <property type="match status" value="1"/>
</dbReference>
<dbReference type="InterPro" id="IPR005467">
    <property type="entry name" value="His_kinase_dom"/>
</dbReference>
<dbReference type="PRINTS" id="PR00344">
    <property type="entry name" value="BCTRLSENSOR"/>
</dbReference>
<evidence type="ECO:0000256" key="3">
    <source>
        <dbReference type="ARBA" id="ARBA00006434"/>
    </source>
</evidence>
<dbReference type="InterPro" id="IPR003661">
    <property type="entry name" value="HisK_dim/P_dom"/>
</dbReference>
<feature type="domain" description="Histidine kinase" evidence="15">
    <location>
        <begin position="700"/>
        <end position="919"/>
    </location>
</feature>
<feature type="transmembrane region" description="Helical" evidence="14">
    <location>
        <begin position="166"/>
        <end position="183"/>
    </location>
</feature>
<keyword evidence="8 16" id="KW-0418">Kinase</keyword>
<dbReference type="PROSITE" id="PS50283">
    <property type="entry name" value="NA_SOLUT_SYMP_3"/>
    <property type="match status" value="1"/>
</dbReference>
<dbReference type="AlphaFoldDB" id="A0A3A3G1E2"/>
<dbReference type="CDD" id="cd10322">
    <property type="entry name" value="SLC5sbd"/>
    <property type="match status" value="1"/>
</dbReference>
<dbReference type="EMBL" id="QYUQ01000002">
    <property type="protein sequence ID" value="RJG00729.1"/>
    <property type="molecule type" value="Genomic_DNA"/>
</dbReference>
<dbReference type="InterPro" id="IPR050736">
    <property type="entry name" value="Sensor_HK_Regulatory"/>
</dbReference>
<dbReference type="FunFam" id="3.30.565.10:FF:000006">
    <property type="entry name" value="Sensor histidine kinase WalK"/>
    <property type="match status" value="1"/>
</dbReference>
<dbReference type="InterPro" id="IPR001734">
    <property type="entry name" value="Na/solute_symporter"/>
</dbReference>
<dbReference type="EC" id="2.7.13.3" evidence="4"/>